<feature type="domain" description="Aminotransferase class I/classII large" evidence="10">
    <location>
        <begin position="33"/>
        <end position="373"/>
    </location>
</feature>
<protein>
    <recommendedName>
        <fullName evidence="4">threonine-phosphate decarboxylase</fullName>
        <ecNumber evidence="4">4.1.1.81</ecNumber>
    </recommendedName>
    <alternativeName>
        <fullName evidence="8">L-threonine-O-3-phosphate decarboxylase</fullName>
    </alternativeName>
</protein>
<proteinExistence type="predicted"/>
<dbReference type="InterPro" id="IPR015421">
    <property type="entry name" value="PyrdxlP-dep_Trfase_major"/>
</dbReference>
<keyword evidence="12" id="KW-1185">Reference proteome</keyword>
<dbReference type="EMBL" id="FPAA01000005">
    <property type="protein sequence ID" value="SFS64194.1"/>
    <property type="molecule type" value="Genomic_DNA"/>
</dbReference>
<dbReference type="PANTHER" id="PTHR42885:SF1">
    <property type="entry name" value="THREONINE-PHOSPHATE DECARBOXYLASE"/>
    <property type="match status" value="1"/>
</dbReference>
<keyword evidence="7" id="KW-0456">Lyase</keyword>
<dbReference type="SUPFAM" id="SSF53383">
    <property type="entry name" value="PLP-dependent transferases"/>
    <property type="match status" value="1"/>
</dbReference>
<dbReference type="EC" id="4.1.1.81" evidence="4"/>
<dbReference type="GO" id="GO:0009236">
    <property type="term" value="P:cobalamin biosynthetic process"/>
    <property type="evidence" value="ECO:0007669"/>
    <property type="project" value="UniProtKB-UniPathway"/>
</dbReference>
<evidence type="ECO:0000313" key="12">
    <source>
        <dbReference type="Proteomes" id="UP000198660"/>
    </source>
</evidence>
<dbReference type="PANTHER" id="PTHR42885">
    <property type="entry name" value="HISTIDINOL-PHOSPHATE AMINOTRANSFERASE-RELATED"/>
    <property type="match status" value="1"/>
</dbReference>
<name>A0A1I6RHR3_9BACL</name>
<evidence type="ECO:0000256" key="3">
    <source>
        <dbReference type="ARBA" id="ARBA00004953"/>
    </source>
</evidence>
<evidence type="ECO:0000256" key="8">
    <source>
        <dbReference type="ARBA" id="ARBA00029996"/>
    </source>
</evidence>
<sequence>MKGKQEAIDIVERYGHGGDPWTAGELFQREARDFIDFSANINPLGPPTEVLRVLQEAVTEVGVPGLARYPDPANRALKKALAESVNVSESFLLIGNGAAELIDGVTRYVQPRKVGVTAPAFLEYERCACKEKAEVIYLPAGEKEGFLPEEAALIEWIHAVDLAWLGHPNNPTGLLMPLSFLEIAAKEAAKSGTILVVDEAFLDFIPDGERRSLLPRIKEFPTTILLRSMTKFYALPGLRLGFGVAEPGLVEGISAMQVPWSVNGLAQRAGEAALVTSDFANATWKWLQEERSFLLEGLKGLLLIEWVIGAVNYLLIKLKDSPGIQSPPSRWLQQRLGERGILIRDASGYPGLDGSYIRIAVRSREENAYLLTQLQAIEEELQKGLEGVDRCKEGGGT</sequence>
<dbReference type="RefSeq" id="WP_091836347.1">
    <property type="nucleotide sequence ID" value="NZ_FPAA01000005.1"/>
</dbReference>
<keyword evidence="6" id="KW-0663">Pyridoxal phosphate</keyword>
<evidence type="ECO:0000256" key="7">
    <source>
        <dbReference type="ARBA" id="ARBA00023239"/>
    </source>
</evidence>
<evidence type="ECO:0000313" key="11">
    <source>
        <dbReference type="EMBL" id="SFS64194.1"/>
    </source>
</evidence>
<comment type="catalytic activity">
    <reaction evidence="9">
        <text>O-phospho-L-threonine + H(+) = (R)-1-aminopropan-2-yl phosphate + CO2</text>
        <dbReference type="Rhea" id="RHEA:11492"/>
        <dbReference type="ChEBI" id="CHEBI:15378"/>
        <dbReference type="ChEBI" id="CHEBI:16526"/>
        <dbReference type="ChEBI" id="CHEBI:58563"/>
        <dbReference type="ChEBI" id="CHEBI:58675"/>
        <dbReference type="EC" id="4.1.1.81"/>
    </reaction>
</comment>
<dbReference type="InterPro" id="IPR015424">
    <property type="entry name" value="PyrdxlP-dep_Trfase"/>
</dbReference>
<dbReference type="PROSITE" id="PS00105">
    <property type="entry name" value="AA_TRANSFER_CLASS_1"/>
    <property type="match status" value="1"/>
</dbReference>
<evidence type="ECO:0000256" key="4">
    <source>
        <dbReference type="ARBA" id="ARBA00012285"/>
    </source>
</evidence>
<comment type="function">
    <text evidence="2">Decarboxylates L-threonine-O-3-phosphate to yield (R)-1-amino-2-propanol O-2-phosphate, the precursor for the linkage between the nucleotide loop and the corrin ring in cobalamin.</text>
</comment>
<dbReference type="Gene3D" id="3.40.640.10">
    <property type="entry name" value="Type I PLP-dependent aspartate aminotransferase-like (Major domain)"/>
    <property type="match status" value="1"/>
</dbReference>
<dbReference type="CDD" id="cd00609">
    <property type="entry name" value="AAT_like"/>
    <property type="match status" value="1"/>
</dbReference>
<dbReference type="InterPro" id="IPR005860">
    <property type="entry name" value="CobD"/>
</dbReference>
<dbReference type="Pfam" id="PF00155">
    <property type="entry name" value="Aminotran_1_2"/>
    <property type="match status" value="1"/>
</dbReference>
<gene>
    <name evidence="11" type="ORF">SAMN05444972_10599</name>
</gene>
<dbReference type="InterPro" id="IPR004838">
    <property type="entry name" value="NHTrfase_class1_PyrdxlP-BS"/>
</dbReference>
<dbReference type="AlphaFoldDB" id="A0A1I6RHR3"/>
<keyword evidence="5" id="KW-0169">Cobalamin biosynthesis</keyword>
<organism evidence="11 12">
    <name type="scientific">Marininema halotolerans</name>
    <dbReference type="NCBI Taxonomy" id="1155944"/>
    <lineage>
        <taxon>Bacteria</taxon>
        <taxon>Bacillati</taxon>
        <taxon>Bacillota</taxon>
        <taxon>Bacilli</taxon>
        <taxon>Bacillales</taxon>
        <taxon>Thermoactinomycetaceae</taxon>
        <taxon>Marininema</taxon>
    </lineage>
</organism>
<dbReference type="GO" id="GO:0030170">
    <property type="term" value="F:pyridoxal phosphate binding"/>
    <property type="evidence" value="ECO:0007669"/>
    <property type="project" value="InterPro"/>
</dbReference>
<reference evidence="12" key="1">
    <citation type="submission" date="2016-10" db="EMBL/GenBank/DDBJ databases">
        <authorList>
            <person name="Varghese N."/>
            <person name="Submissions S."/>
        </authorList>
    </citation>
    <scope>NUCLEOTIDE SEQUENCE [LARGE SCALE GENOMIC DNA]</scope>
    <source>
        <strain evidence="12">DSM 45789</strain>
    </source>
</reference>
<dbReference type="InterPro" id="IPR015422">
    <property type="entry name" value="PyrdxlP-dep_Trfase_small"/>
</dbReference>
<accession>A0A1I6RHR3</accession>
<dbReference type="OrthoDB" id="9813612at2"/>
<comment type="pathway">
    <text evidence="3">Cofactor biosynthesis; adenosylcobalamin biosynthesis.</text>
</comment>
<dbReference type="GO" id="GO:0048472">
    <property type="term" value="F:threonine-phosphate decarboxylase activity"/>
    <property type="evidence" value="ECO:0007669"/>
    <property type="project" value="UniProtKB-EC"/>
</dbReference>
<evidence type="ECO:0000256" key="9">
    <source>
        <dbReference type="ARBA" id="ARBA00048531"/>
    </source>
</evidence>
<dbReference type="NCBIfam" id="TIGR01140">
    <property type="entry name" value="L_thr_O3P_dcar"/>
    <property type="match status" value="1"/>
</dbReference>
<dbReference type="UniPathway" id="UPA00148"/>
<evidence type="ECO:0000256" key="5">
    <source>
        <dbReference type="ARBA" id="ARBA00022573"/>
    </source>
</evidence>
<dbReference type="Gene3D" id="3.90.1150.10">
    <property type="entry name" value="Aspartate Aminotransferase, domain 1"/>
    <property type="match status" value="1"/>
</dbReference>
<comment type="cofactor">
    <cofactor evidence="1">
        <name>pyridoxal 5'-phosphate</name>
        <dbReference type="ChEBI" id="CHEBI:597326"/>
    </cofactor>
</comment>
<evidence type="ECO:0000256" key="1">
    <source>
        <dbReference type="ARBA" id="ARBA00001933"/>
    </source>
</evidence>
<evidence type="ECO:0000259" key="10">
    <source>
        <dbReference type="Pfam" id="PF00155"/>
    </source>
</evidence>
<dbReference type="InterPro" id="IPR004839">
    <property type="entry name" value="Aminotransferase_I/II_large"/>
</dbReference>
<evidence type="ECO:0000256" key="2">
    <source>
        <dbReference type="ARBA" id="ARBA00003444"/>
    </source>
</evidence>
<evidence type="ECO:0000256" key="6">
    <source>
        <dbReference type="ARBA" id="ARBA00022898"/>
    </source>
</evidence>
<dbReference type="Proteomes" id="UP000198660">
    <property type="component" value="Unassembled WGS sequence"/>
</dbReference>